<comment type="cofactor">
    <cofactor evidence="1">
        <name>FAD</name>
        <dbReference type="ChEBI" id="CHEBI:57692"/>
    </cofactor>
</comment>
<evidence type="ECO:0000256" key="4">
    <source>
        <dbReference type="ARBA" id="ARBA00022827"/>
    </source>
</evidence>
<dbReference type="Gene3D" id="3.30.560.10">
    <property type="entry name" value="Glucose Oxidase, domain 3"/>
    <property type="match status" value="1"/>
</dbReference>
<dbReference type="Proteomes" id="UP000298327">
    <property type="component" value="Unassembled WGS sequence"/>
</dbReference>
<dbReference type="InterPro" id="IPR002466">
    <property type="entry name" value="A_deamin"/>
</dbReference>
<keyword evidence="4 5" id="KW-0274">FAD</keyword>
<keyword evidence="3 5" id="KW-0285">Flavoprotein</keyword>
<dbReference type="EMBL" id="SEOQ01000665">
    <property type="protein sequence ID" value="TFY58691.1"/>
    <property type="molecule type" value="Genomic_DNA"/>
</dbReference>
<dbReference type="GO" id="GO:0004000">
    <property type="term" value="F:adenosine deaminase activity"/>
    <property type="evidence" value="ECO:0007669"/>
    <property type="project" value="InterPro"/>
</dbReference>
<dbReference type="Gene3D" id="3.50.50.60">
    <property type="entry name" value="FAD/NAD(P)-binding domain"/>
    <property type="match status" value="1"/>
</dbReference>
<dbReference type="Pfam" id="PF00732">
    <property type="entry name" value="GMC_oxred_N"/>
    <property type="match status" value="1"/>
</dbReference>
<dbReference type="InterPro" id="IPR036188">
    <property type="entry name" value="FAD/NAD-bd_sf"/>
</dbReference>
<dbReference type="SUPFAM" id="SSF51905">
    <property type="entry name" value="FAD/NAD(P)-binding domain"/>
    <property type="match status" value="1"/>
</dbReference>
<evidence type="ECO:0000256" key="1">
    <source>
        <dbReference type="ARBA" id="ARBA00001974"/>
    </source>
</evidence>
<organism evidence="7 8">
    <name type="scientific">Dentipellis fragilis</name>
    <dbReference type="NCBI Taxonomy" id="205917"/>
    <lineage>
        <taxon>Eukaryota</taxon>
        <taxon>Fungi</taxon>
        <taxon>Dikarya</taxon>
        <taxon>Basidiomycota</taxon>
        <taxon>Agaricomycotina</taxon>
        <taxon>Agaricomycetes</taxon>
        <taxon>Russulales</taxon>
        <taxon>Hericiaceae</taxon>
        <taxon>Dentipellis</taxon>
    </lineage>
</organism>
<dbReference type="PROSITE" id="PS50141">
    <property type="entry name" value="A_DEAMIN_EDITASE"/>
    <property type="match status" value="1"/>
</dbReference>
<gene>
    <name evidence="7" type="ORF">EVG20_g8053</name>
</gene>
<dbReference type="SUPFAM" id="SSF54373">
    <property type="entry name" value="FAD-linked reductases, C-terminal domain"/>
    <property type="match status" value="1"/>
</dbReference>
<comment type="caution">
    <text evidence="7">The sequence shown here is derived from an EMBL/GenBank/DDBJ whole genome shotgun (WGS) entry which is preliminary data.</text>
</comment>
<dbReference type="InterPro" id="IPR012132">
    <property type="entry name" value="GMC_OxRdtase"/>
</dbReference>
<accession>A0A4Y9YB46</accession>
<dbReference type="GO" id="GO:0016614">
    <property type="term" value="F:oxidoreductase activity, acting on CH-OH group of donors"/>
    <property type="evidence" value="ECO:0007669"/>
    <property type="project" value="InterPro"/>
</dbReference>
<dbReference type="GO" id="GO:0050660">
    <property type="term" value="F:flavin adenine dinucleotide binding"/>
    <property type="evidence" value="ECO:0007669"/>
    <property type="project" value="InterPro"/>
</dbReference>
<dbReference type="PANTHER" id="PTHR11552">
    <property type="entry name" value="GLUCOSE-METHANOL-CHOLINE GMC OXIDOREDUCTASE"/>
    <property type="match status" value="1"/>
</dbReference>
<protein>
    <recommendedName>
        <fullName evidence="6">A to I editase domain-containing protein</fullName>
    </recommendedName>
</protein>
<dbReference type="GO" id="GO:0006396">
    <property type="term" value="P:RNA processing"/>
    <property type="evidence" value="ECO:0007669"/>
    <property type="project" value="InterPro"/>
</dbReference>
<keyword evidence="8" id="KW-1185">Reference proteome</keyword>
<dbReference type="PANTHER" id="PTHR11552:SF147">
    <property type="entry name" value="CHOLINE DEHYDROGENASE, MITOCHONDRIAL"/>
    <property type="match status" value="1"/>
</dbReference>
<dbReference type="PROSITE" id="PS00623">
    <property type="entry name" value="GMC_OXRED_1"/>
    <property type="match status" value="1"/>
</dbReference>
<proteinExistence type="inferred from homology"/>
<comment type="similarity">
    <text evidence="2 5">Belongs to the GMC oxidoreductase family.</text>
</comment>
<dbReference type="OrthoDB" id="10268011at2759"/>
<dbReference type="InterPro" id="IPR000172">
    <property type="entry name" value="GMC_OxRdtase_N"/>
</dbReference>
<name>A0A4Y9YB46_9AGAM</name>
<evidence type="ECO:0000256" key="3">
    <source>
        <dbReference type="ARBA" id="ARBA00022630"/>
    </source>
</evidence>
<evidence type="ECO:0000313" key="8">
    <source>
        <dbReference type="Proteomes" id="UP000298327"/>
    </source>
</evidence>
<evidence type="ECO:0000313" key="7">
    <source>
        <dbReference type="EMBL" id="TFY58691.1"/>
    </source>
</evidence>
<dbReference type="InterPro" id="IPR007867">
    <property type="entry name" value="GMC_OxRtase_C"/>
</dbReference>
<dbReference type="PROSITE" id="PS00624">
    <property type="entry name" value="GMC_OXRED_2"/>
    <property type="match status" value="1"/>
</dbReference>
<sequence length="1314" mass="142791">MDPEPDAIVSASHALYDTLSFSPQPGKFTILASLTLISRTSGKPKVKVISLGTGSKCLPAARLPPRGDALHDCHAEVLARRGFVRWALEEIARDAANPGSSEWFERGPDGLYSLVNGAELVLYVSTVPCGDASTRLLASVQDPSIASLKDATEWPELAADAPSRGRDNYARLGVLRTKPGRADAPPVLCMSCSDKIVRWAVLGVQGALASSLMRPVYIDAIIMGEVEQSMRETVSAECERAFFGRMRGVEGLPEGYGARKPTIYFTSIPFVHSAVSLSTGSSSNDSLCWIADTLKSPEVVINGLRRGVSPKHRQIEKYWPLLSKISLFNAYSRTLQALSLDPPPLPSETYYREKQSCSVYQIAKGTLLRPGTAFAGWIQSGAPFESFDLGGRLVQLQVTCSTDEDDVEARTRKDPVVTWPRSDFLRRLLEARSRGQLRLTDVGYPTGEVHVVVGDMTCGLLGCGGRLQFDSAIAVQHSHEILSTTSLLSGNWLTACHDIEDGLVQSDSARYRQPCRNWDLPTNPRSIACLFGLQLANVLDFALKLDIEVHCPNSTNACQSVIRELSGLLQHHVAVLLNVGRVQPPKSITKIRRDAHPRSRFWLGQENGTHQLSLDDSQYRSSSRPLLLLLGLLYVSWSMLATLERTVCDIIWCTWGAGFAIDYRRPSFPTCPSVASLNWCSAAPQNQAIIPHRNGPSGSITARDFIKRDACHNMRSGLARLASLLALGLLPAVSAVLYTDPSQVPSTKRYDYVVIGSGAGGATVARRLAEDARFNVLLMEAGIDDAGRLDVQVPYFDITTAPGTAIDWNITTVPQPGLKGRTIPYSRGKVLGGTTNLNYMCFNRGPLEDWNKYARVTGDQGWSWNSLQGVMKRIDRLTPPADGSSLIGKVDFNAHGTTGPLSVTVRGFEYDIDHRLLQTSQQSSEFPFNLDHNGGDMLGVGYTQSTVLRGARDSSTTAYVRPFLNRTNFDVVINAQATKLVQTGTESGLPAFRRVQFARSAQSTRYTVNATREVIVSGGAVHSPQLLLLSGIGPAAELRAVNITPIVNSPYVGKNLQDHPLLSNSFEVNPNGALTGDDIARNQTLQGIFFNQWQTSRSGPFTVGSPNLLGFFRMPNGTGIFQNVSDPTSGPRSPHYEFLPFSGFVSFVEAPPATGHYLTILTALLAPIGRGSVTLPNNNPFSKPTVDLGILAAKEDVQVMREAVKAVRRFVQAAPWQGYIIREHGAFANARTDAQIEDYVRNSTGTVFHASSSLAMGAVNSTTSVLHPDLTVKGTRGLRVVDLSAAPTIPEAHPLGAVYIMAERAADLIKSVAR</sequence>
<evidence type="ECO:0000259" key="6">
    <source>
        <dbReference type="PROSITE" id="PS50141"/>
    </source>
</evidence>
<reference evidence="7 8" key="1">
    <citation type="submission" date="2019-02" db="EMBL/GenBank/DDBJ databases">
        <title>Genome sequencing of the rare red list fungi Dentipellis fragilis.</title>
        <authorList>
            <person name="Buettner E."/>
            <person name="Kellner H."/>
        </authorList>
    </citation>
    <scope>NUCLEOTIDE SEQUENCE [LARGE SCALE GENOMIC DNA]</scope>
    <source>
        <strain evidence="7 8">DSM 105465</strain>
    </source>
</reference>
<dbReference type="STRING" id="205917.A0A4Y9YB46"/>
<dbReference type="SMART" id="SM00552">
    <property type="entry name" value="ADEAMc"/>
    <property type="match status" value="1"/>
</dbReference>
<dbReference type="Pfam" id="PF05199">
    <property type="entry name" value="GMC_oxred_C"/>
    <property type="match status" value="1"/>
</dbReference>
<feature type="domain" description="A to I editase" evidence="6">
    <location>
        <begin position="50"/>
        <end position="367"/>
    </location>
</feature>
<evidence type="ECO:0000256" key="5">
    <source>
        <dbReference type="RuleBase" id="RU003968"/>
    </source>
</evidence>
<dbReference type="GO" id="GO:0003723">
    <property type="term" value="F:RNA binding"/>
    <property type="evidence" value="ECO:0007669"/>
    <property type="project" value="InterPro"/>
</dbReference>
<evidence type="ECO:0000256" key="2">
    <source>
        <dbReference type="ARBA" id="ARBA00010790"/>
    </source>
</evidence>
<dbReference type="Pfam" id="PF02137">
    <property type="entry name" value="A_deamin"/>
    <property type="match status" value="1"/>
</dbReference>